<dbReference type="Pfam" id="PF09234">
    <property type="entry name" value="DUF1963"/>
    <property type="match status" value="1"/>
</dbReference>
<dbReference type="InterPro" id="IPR015315">
    <property type="entry name" value="DUF1963"/>
</dbReference>
<dbReference type="SUPFAM" id="SSF103032">
    <property type="entry name" value="Hypothetical protein YwqG"/>
    <property type="match status" value="1"/>
</dbReference>
<dbReference type="Proteomes" id="UP000638462">
    <property type="component" value="Unassembled WGS sequence"/>
</dbReference>
<keyword evidence="2" id="KW-1185">Reference proteome</keyword>
<organism evidence="1 2">
    <name type="scientific">Pseudoalteromonas gelatinilytica</name>
    <dbReference type="NCBI Taxonomy" id="1703256"/>
    <lineage>
        <taxon>Bacteria</taxon>
        <taxon>Pseudomonadati</taxon>
        <taxon>Pseudomonadota</taxon>
        <taxon>Gammaproteobacteria</taxon>
        <taxon>Alteromonadales</taxon>
        <taxon>Pseudoalteromonadaceae</taxon>
        <taxon>Pseudoalteromonas</taxon>
    </lineage>
</organism>
<comment type="caution">
    <text evidence="1">The sequence shown here is derived from an EMBL/GenBank/DDBJ whole genome shotgun (WGS) entry which is preliminary data.</text>
</comment>
<dbReference type="InterPro" id="IPR035948">
    <property type="entry name" value="YwqG-like_sf"/>
</dbReference>
<dbReference type="RefSeq" id="WP_063527369.1">
    <property type="nucleotide sequence ID" value="NZ_BMIT01000011.1"/>
</dbReference>
<dbReference type="EMBL" id="BMIT01000011">
    <property type="protein sequence ID" value="GGF01795.1"/>
    <property type="molecule type" value="Genomic_DNA"/>
</dbReference>
<evidence type="ECO:0008006" key="3">
    <source>
        <dbReference type="Google" id="ProtNLM"/>
    </source>
</evidence>
<gene>
    <name evidence="1" type="ORF">GCM10008027_28350</name>
</gene>
<dbReference type="PANTHER" id="PTHR36436:SF6">
    <property type="entry name" value="SLL5081 PROTEIN"/>
    <property type="match status" value="1"/>
</dbReference>
<evidence type="ECO:0000313" key="2">
    <source>
        <dbReference type="Proteomes" id="UP000638462"/>
    </source>
</evidence>
<accession>A0ABQ1TRC1</accession>
<dbReference type="Gene3D" id="2.30.320.10">
    <property type="entry name" value="YwqG-like"/>
    <property type="match status" value="1"/>
</dbReference>
<name>A0ABQ1TRC1_9GAMM</name>
<proteinExistence type="predicted"/>
<reference evidence="2" key="1">
    <citation type="journal article" date="2019" name="Int. J. Syst. Evol. Microbiol.">
        <title>The Global Catalogue of Microorganisms (GCM) 10K type strain sequencing project: providing services to taxonomists for standard genome sequencing and annotation.</title>
        <authorList>
            <consortium name="The Broad Institute Genomics Platform"/>
            <consortium name="The Broad Institute Genome Sequencing Center for Infectious Disease"/>
            <person name="Wu L."/>
            <person name="Ma J."/>
        </authorList>
    </citation>
    <scope>NUCLEOTIDE SEQUENCE [LARGE SCALE GENOMIC DNA]</scope>
    <source>
        <strain evidence="2">CGMCC 1.15394</strain>
    </source>
</reference>
<protein>
    <recommendedName>
        <fullName evidence="3">DUF1963 domain-containing protein</fullName>
    </recommendedName>
</protein>
<evidence type="ECO:0000313" key="1">
    <source>
        <dbReference type="EMBL" id="GGF01795.1"/>
    </source>
</evidence>
<sequence>MSKEKLDGLLKSLVTKALKLEPQSDDAALVASCHSKFGGPPYAEVGDTWPSCPTCKKELTFINQIHNEIEQQLFVFYYCNECFPCGFGDEEKGQWIVKLYNEPSRSKIVEINRISNDEFAPTPCMVITSIVEVLPDWEGIASASEEVSELCCKINDDSPWEEYEEAVERAGCLNDYATLLGGYPRFVQSEAGPACPECNSEMIFYAQVDSEDEANIMWGDVGLVYFFRCPVHKNQFQLELQCH</sequence>
<dbReference type="PANTHER" id="PTHR36436">
    <property type="entry name" value="SLL5081 PROTEIN"/>
    <property type="match status" value="1"/>
</dbReference>